<evidence type="ECO:0000313" key="3">
    <source>
        <dbReference type="Proteomes" id="UP000593571"/>
    </source>
</evidence>
<feature type="compositionally biased region" description="Polar residues" evidence="1">
    <location>
        <begin position="126"/>
        <end position="142"/>
    </location>
</feature>
<evidence type="ECO:0000313" key="2">
    <source>
        <dbReference type="EMBL" id="KAF6466047.1"/>
    </source>
</evidence>
<dbReference type="Proteomes" id="UP000593571">
    <property type="component" value="Unassembled WGS sequence"/>
</dbReference>
<name>A0A7J8H1H1_ROUAE</name>
<evidence type="ECO:0000256" key="1">
    <source>
        <dbReference type="SAM" id="MobiDB-lite"/>
    </source>
</evidence>
<proteinExistence type="predicted"/>
<organism evidence="2 3">
    <name type="scientific">Rousettus aegyptiacus</name>
    <name type="common">Egyptian fruit bat</name>
    <name type="synonym">Pteropus aegyptiacus</name>
    <dbReference type="NCBI Taxonomy" id="9407"/>
    <lineage>
        <taxon>Eukaryota</taxon>
        <taxon>Metazoa</taxon>
        <taxon>Chordata</taxon>
        <taxon>Craniata</taxon>
        <taxon>Vertebrata</taxon>
        <taxon>Euteleostomi</taxon>
        <taxon>Mammalia</taxon>
        <taxon>Eutheria</taxon>
        <taxon>Laurasiatheria</taxon>
        <taxon>Chiroptera</taxon>
        <taxon>Yinpterochiroptera</taxon>
        <taxon>Pteropodoidea</taxon>
        <taxon>Pteropodidae</taxon>
        <taxon>Rousettinae</taxon>
        <taxon>Rousettus</taxon>
    </lineage>
</organism>
<feature type="region of interest" description="Disordered" evidence="1">
    <location>
        <begin position="40"/>
        <end position="142"/>
    </location>
</feature>
<keyword evidence="3" id="KW-1185">Reference proteome</keyword>
<dbReference type="AlphaFoldDB" id="A0A7J8H1H1"/>
<protein>
    <submittedName>
        <fullName evidence="2">Uncharacterized protein</fullName>
    </submittedName>
</protein>
<sequence length="142" mass="15353">MLTSNLKKEKPMEVGRILPRLPLSPCLLVLHKGSSLLRSDIPTLPMAVPSSKTRKRPSRGKSSTCETAKPQGKGTPSRAGYCKRQPSMKQQRVEIDSAGLPSRKQPPGPSLLRRGKSTEEAGQQGPGRTQPSRGSGKQTVNM</sequence>
<gene>
    <name evidence="2" type="ORF">HJG63_011374</name>
</gene>
<comment type="caution">
    <text evidence="2">The sequence shown here is derived from an EMBL/GenBank/DDBJ whole genome shotgun (WGS) entry which is preliminary data.</text>
</comment>
<reference evidence="2 3" key="1">
    <citation type="journal article" date="2020" name="Nature">
        <title>Six reference-quality genomes reveal evolution of bat adaptations.</title>
        <authorList>
            <person name="Jebb D."/>
            <person name="Huang Z."/>
            <person name="Pippel M."/>
            <person name="Hughes G.M."/>
            <person name="Lavrichenko K."/>
            <person name="Devanna P."/>
            <person name="Winkler S."/>
            <person name="Jermiin L.S."/>
            <person name="Skirmuntt E.C."/>
            <person name="Katzourakis A."/>
            <person name="Burkitt-Gray L."/>
            <person name="Ray D.A."/>
            <person name="Sullivan K.A.M."/>
            <person name="Roscito J.G."/>
            <person name="Kirilenko B.M."/>
            <person name="Davalos L.M."/>
            <person name="Corthals A.P."/>
            <person name="Power M.L."/>
            <person name="Jones G."/>
            <person name="Ransome R.D."/>
            <person name="Dechmann D.K.N."/>
            <person name="Locatelli A.G."/>
            <person name="Puechmaille S.J."/>
            <person name="Fedrigo O."/>
            <person name="Jarvis E.D."/>
            <person name="Hiller M."/>
            <person name="Vernes S.C."/>
            <person name="Myers E.W."/>
            <person name="Teeling E.C."/>
        </authorList>
    </citation>
    <scope>NUCLEOTIDE SEQUENCE [LARGE SCALE GENOMIC DNA]</scope>
    <source>
        <strain evidence="2">MRouAeg1</strain>
        <tissue evidence="2">Muscle</tissue>
    </source>
</reference>
<dbReference type="EMBL" id="JACASE010000005">
    <property type="protein sequence ID" value="KAF6466047.1"/>
    <property type="molecule type" value="Genomic_DNA"/>
</dbReference>
<accession>A0A7J8H1H1</accession>